<evidence type="ECO:0000313" key="3">
    <source>
        <dbReference type="Proteomes" id="UP001280121"/>
    </source>
</evidence>
<dbReference type="Proteomes" id="UP001280121">
    <property type="component" value="Unassembled WGS sequence"/>
</dbReference>
<accession>A0AAD9XM66</accession>
<keyword evidence="3" id="KW-1185">Reference proteome</keyword>
<dbReference type="Gene3D" id="3.30.420.10">
    <property type="entry name" value="Ribonuclease H-like superfamily/Ribonuclease H"/>
    <property type="match status" value="1"/>
</dbReference>
<gene>
    <name evidence="2" type="ORF">Ddye_000364</name>
</gene>
<dbReference type="InterPro" id="IPR053151">
    <property type="entry name" value="RNase_H-like"/>
</dbReference>
<protein>
    <recommendedName>
        <fullName evidence="1">RNase H type-1 domain-containing protein</fullName>
    </recommendedName>
</protein>
<dbReference type="SUPFAM" id="SSF53098">
    <property type="entry name" value="Ribonuclease H-like"/>
    <property type="match status" value="1"/>
</dbReference>
<sequence length="293" mass="32526">MILFLELNLDYLLNAKRILRCFELVSGLKINFLKSCLVRMGKTRPGEDDWTTAPRCSSSSLPVKYLGLPLGGWWGVFACSPGSIAEWVKGWSSLCYPSASKRVWNILFFAIVRTIWEIRNDMIFHGIITNLGKALDTIKFRVALWFKNNGVGAEADLSLLKLDLKERCVDFGKAKKSKIKVMASLSGAQLYFHVDGFSRGNPGDSGIGGVLRDHGDKIFCLFSFSLGWSDVVTAEVLAIHSACQLIVDNHLLNGRCIDILSDSKTMVSWCNDDDIGNSSLVNFVYDIGQLLLS</sequence>
<dbReference type="CDD" id="cd06222">
    <property type="entry name" value="RNase_H_like"/>
    <property type="match status" value="1"/>
</dbReference>
<dbReference type="PANTHER" id="PTHR47723:SF22">
    <property type="entry name" value="RNASE H TYPE-1 DOMAIN-CONTAINING PROTEIN"/>
    <property type="match status" value="1"/>
</dbReference>
<feature type="domain" description="RNase H type-1" evidence="1">
    <location>
        <begin position="186"/>
        <end position="293"/>
    </location>
</feature>
<dbReference type="GO" id="GO:0003676">
    <property type="term" value="F:nucleic acid binding"/>
    <property type="evidence" value="ECO:0007669"/>
    <property type="project" value="InterPro"/>
</dbReference>
<dbReference type="InterPro" id="IPR036397">
    <property type="entry name" value="RNaseH_sf"/>
</dbReference>
<dbReference type="InterPro" id="IPR012337">
    <property type="entry name" value="RNaseH-like_sf"/>
</dbReference>
<dbReference type="PANTHER" id="PTHR47723">
    <property type="entry name" value="OS05G0353850 PROTEIN"/>
    <property type="match status" value="1"/>
</dbReference>
<dbReference type="GO" id="GO:0004523">
    <property type="term" value="F:RNA-DNA hybrid ribonuclease activity"/>
    <property type="evidence" value="ECO:0007669"/>
    <property type="project" value="InterPro"/>
</dbReference>
<reference evidence="2" key="1">
    <citation type="journal article" date="2023" name="Plant J.">
        <title>Genome sequences and population genomics provide insights into the demographic history, inbreeding, and mutation load of two 'living fossil' tree species of Dipteronia.</title>
        <authorList>
            <person name="Feng Y."/>
            <person name="Comes H.P."/>
            <person name="Chen J."/>
            <person name="Zhu S."/>
            <person name="Lu R."/>
            <person name="Zhang X."/>
            <person name="Li P."/>
            <person name="Qiu J."/>
            <person name="Olsen K.M."/>
            <person name="Qiu Y."/>
        </authorList>
    </citation>
    <scope>NUCLEOTIDE SEQUENCE</scope>
    <source>
        <strain evidence="2">KIB01</strain>
    </source>
</reference>
<dbReference type="Pfam" id="PF13456">
    <property type="entry name" value="RVT_3"/>
    <property type="match status" value="1"/>
</dbReference>
<evidence type="ECO:0000313" key="2">
    <source>
        <dbReference type="EMBL" id="KAK2661790.1"/>
    </source>
</evidence>
<dbReference type="InterPro" id="IPR002156">
    <property type="entry name" value="RNaseH_domain"/>
</dbReference>
<comment type="caution">
    <text evidence="2">The sequence shown here is derived from an EMBL/GenBank/DDBJ whole genome shotgun (WGS) entry which is preliminary data.</text>
</comment>
<dbReference type="AlphaFoldDB" id="A0AAD9XM66"/>
<dbReference type="PROSITE" id="PS50879">
    <property type="entry name" value="RNASE_H_1"/>
    <property type="match status" value="1"/>
</dbReference>
<organism evidence="2 3">
    <name type="scientific">Dipteronia dyeriana</name>
    <dbReference type="NCBI Taxonomy" id="168575"/>
    <lineage>
        <taxon>Eukaryota</taxon>
        <taxon>Viridiplantae</taxon>
        <taxon>Streptophyta</taxon>
        <taxon>Embryophyta</taxon>
        <taxon>Tracheophyta</taxon>
        <taxon>Spermatophyta</taxon>
        <taxon>Magnoliopsida</taxon>
        <taxon>eudicotyledons</taxon>
        <taxon>Gunneridae</taxon>
        <taxon>Pentapetalae</taxon>
        <taxon>rosids</taxon>
        <taxon>malvids</taxon>
        <taxon>Sapindales</taxon>
        <taxon>Sapindaceae</taxon>
        <taxon>Hippocastanoideae</taxon>
        <taxon>Acereae</taxon>
        <taxon>Dipteronia</taxon>
    </lineage>
</organism>
<name>A0AAD9XM66_9ROSI</name>
<dbReference type="InterPro" id="IPR044730">
    <property type="entry name" value="RNase_H-like_dom_plant"/>
</dbReference>
<evidence type="ECO:0000259" key="1">
    <source>
        <dbReference type="PROSITE" id="PS50879"/>
    </source>
</evidence>
<proteinExistence type="predicted"/>
<dbReference type="EMBL" id="JANJYI010000001">
    <property type="protein sequence ID" value="KAK2661790.1"/>
    <property type="molecule type" value="Genomic_DNA"/>
</dbReference>